<evidence type="ECO:0000256" key="5">
    <source>
        <dbReference type="ARBA" id="ARBA00023242"/>
    </source>
</evidence>
<reference evidence="7" key="1">
    <citation type="submission" date="2021-03" db="EMBL/GenBank/DDBJ databases">
        <authorList>
            <person name="Palmer J.M."/>
        </authorList>
    </citation>
    <scope>NUCLEOTIDE SEQUENCE</scope>
    <source>
        <strain evidence="7">ARV_011</strain>
    </source>
</reference>
<accession>A0A9P7V7H8</accession>
<evidence type="ECO:0000256" key="3">
    <source>
        <dbReference type="ARBA" id="ARBA00011523"/>
    </source>
</evidence>
<keyword evidence="8" id="KW-1185">Reference proteome</keyword>
<proteinExistence type="inferred from homology"/>
<comment type="subcellular location">
    <subcellularLocation>
        <location evidence="1">Nucleus</location>
        <location evidence="1">Nucleolus</location>
    </subcellularLocation>
</comment>
<dbReference type="GO" id="GO:0030688">
    <property type="term" value="C:preribosome, small subunit precursor"/>
    <property type="evidence" value="ECO:0007669"/>
    <property type="project" value="InterPro"/>
</dbReference>
<dbReference type="GeneID" id="66114806"/>
<keyword evidence="5" id="KW-0539">Nucleus</keyword>
<dbReference type="GO" id="GO:0005730">
    <property type="term" value="C:nucleolus"/>
    <property type="evidence" value="ECO:0007669"/>
    <property type="project" value="UniProtKB-SubCell"/>
</dbReference>
<dbReference type="GO" id="GO:0000462">
    <property type="term" value="P:maturation of SSU-rRNA from tricistronic rRNA transcript (SSU-rRNA, 5.8S rRNA, LSU-rRNA)"/>
    <property type="evidence" value="ECO:0007669"/>
    <property type="project" value="InterPro"/>
</dbReference>
<comment type="function">
    <text evidence="6">Involved in ribosome biogenesis. Required for normal pre-rRNA processing in internal transcribed spacer 1 (ITS1). May be involved in the movements of the replication forks.</text>
</comment>
<protein>
    <recommendedName>
        <fullName evidence="4">Ribosome biogenesis protein SLX9</fullName>
    </recommendedName>
</protein>
<evidence type="ECO:0000256" key="6">
    <source>
        <dbReference type="ARBA" id="ARBA00025083"/>
    </source>
</evidence>
<evidence type="ECO:0000313" key="7">
    <source>
        <dbReference type="EMBL" id="KAG7192652.1"/>
    </source>
</evidence>
<dbReference type="InterPro" id="IPR028160">
    <property type="entry name" value="Slx9-like"/>
</dbReference>
<evidence type="ECO:0000256" key="2">
    <source>
        <dbReference type="ARBA" id="ARBA00011022"/>
    </source>
</evidence>
<dbReference type="GO" id="GO:0030686">
    <property type="term" value="C:90S preribosome"/>
    <property type="evidence" value="ECO:0007669"/>
    <property type="project" value="InterPro"/>
</dbReference>
<gene>
    <name evidence="7" type="primary">SLX9</name>
    <name evidence="7" type="ORF">KQ657_001432</name>
</gene>
<dbReference type="OrthoDB" id="4068648at2759"/>
<name>A0A9P7V7H8_9ASCO</name>
<sequence>MAVKKRSTVRGKIAKANRRADIKDKINLLKAEHNANILEETSNFNPLLKLAQISKKDKQIAKTRTFNEKLLGKVTFNTSNKLSKSVIRRKKRKEREQLKPQMDELLTSLPMDEFVDIEPQNAEPEYIEAERKNTNAPNANKQSGRRFILKQEHENFNQVLSSTQFRSSPFAALKDAIKHNMNK</sequence>
<dbReference type="RefSeq" id="XP_043048202.1">
    <property type="nucleotide sequence ID" value="XM_043192230.1"/>
</dbReference>
<comment type="caution">
    <text evidence="7">The sequence shown here is derived from an EMBL/GenBank/DDBJ whole genome shotgun (WGS) entry which is preliminary data.</text>
</comment>
<dbReference type="AlphaFoldDB" id="A0A9P7V7H8"/>
<evidence type="ECO:0000313" key="8">
    <source>
        <dbReference type="Proteomes" id="UP000790833"/>
    </source>
</evidence>
<evidence type="ECO:0000256" key="4">
    <source>
        <dbReference type="ARBA" id="ARBA00021321"/>
    </source>
</evidence>
<dbReference type="EMBL" id="JAHMUF010000016">
    <property type="protein sequence ID" value="KAG7192652.1"/>
    <property type="molecule type" value="Genomic_DNA"/>
</dbReference>
<dbReference type="Pfam" id="PF15341">
    <property type="entry name" value="SLX9"/>
    <property type="match status" value="1"/>
</dbReference>
<comment type="subunit">
    <text evidence="3">Interacts with the 35S, 23S and 20S pre-rRNAs and with the U3 snoRNA.</text>
</comment>
<dbReference type="Proteomes" id="UP000790833">
    <property type="component" value="Unassembled WGS sequence"/>
</dbReference>
<organism evidence="7 8">
    <name type="scientific">Scheffersomyces spartinae</name>
    <dbReference type="NCBI Taxonomy" id="45513"/>
    <lineage>
        <taxon>Eukaryota</taxon>
        <taxon>Fungi</taxon>
        <taxon>Dikarya</taxon>
        <taxon>Ascomycota</taxon>
        <taxon>Saccharomycotina</taxon>
        <taxon>Pichiomycetes</taxon>
        <taxon>Debaryomycetaceae</taxon>
        <taxon>Scheffersomyces</taxon>
    </lineage>
</organism>
<evidence type="ECO:0000256" key="1">
    <source>
        <dbReference type="ARBA" id="ARBA00004604"/>
    </source>
</evidence>
<comment type="similarity">
    <text evidence="2">Belongs to the SLX9 family.</text>
</comment>